<dbReference type="Gene3D" id="1.10.630.10">
    <property type="entry name" value="Cytochrome P450"/>
    <property type="match status" value="1"/>
</dbReference>
<dbReference type="Proteomes" id="UP001147782">
    <property type="component" value="Unassembled WGS sequence"/>
</dbReference>
<dbReference type="PRINTS" id="PR00385">
    <property type="entry name" value="P450"/>
</dbReference>
<evidence type="ECO:0000256" key="1">
    <source>
        <dbReference type="ARBA" id="ARBA00010617"/>
    </source>
</evidence>
<dbReference type="GO" id="GO:0043386">
    <property type="term" value="P:mycotoxin biosynthetic process"/>
    <property type="evidence" value="ECO:0007669"/>
    <property type="project" value="UniProtKB-ARBA"/>
</dbReference>
<keyword evidence="9" id="KW-1185">Reference proteome</keyword>
<dbReference type="OrthoDB" id="10029320at2759"/>
<dbReference type="PRINTS" id="PR00463">
    <property type="entry name" value="EP450I"/>
</dbReference>
<dbReference type="InterPro" id="IPR001128">
    <property type="entry name" value="Cyt_P450"/>
</dbReference>
<dbReference type="SUPFAM" id="SSF48264">
    <property type="entry name" value="Cytochrome P450"/>
    <property type="match status" value="1"/>
</dbReference>
<dbReference type="Pfam" id="PF00067">
    <property type="entry name" value="p450"/>
    <property type="match status" value="1"/>
</dbReference>
<protein>
    <submittedName>
        <fullName evidence="8">Cytochrome P450</fullName>
    </submittedName>
</protein>
<evidence type="ECO:0000256" key="4">
    <source>
        <dbReference type="ARBA" id="ARBA00023002"/>
    </source>
</evidence>
<evidence type="ECO:0000313" key="8">
    <source>
        <dbReference type="EMBL" id="KAJ5369338.1"/>
    </source>
</evidence>
<comment type="similarity">
    <text evidence="1">Belongs to the cytochrome P450 family.</text>
</comment>
<keyword evidence="4" id="KW-0560">Oxidoreductase</keyword>
<evidence type="ECO:0000256" key="2">
    <source>
        <dbReference type="ARBA" id="ARBA00022617"/>
    </source>
</evidence>
<accession>A0A9W9V562</accession>
<evidence type="ECO:0000256" key="6">
    <source>
        <dbReference type="ARBA" id="ARBA00023033"/>
    </source>
</evidence>
<sequence>MTIVSLLYLLVGVSPIWFGVRLIQHRRLYKDLPKPPHSFLWGHLKLFSDVMKLFPSNTALSVFYTTIARKYELRDIFYLDLWPFGPPQMVLIAPNAADQVTVVKTYPLHDEVPRFVGSLLGDKSLPAADGEMWKKLHRMIAPGFRPSSLRQMMPVTAEQTVKIFLPALTAYASTGEAFSMEKVAAQLIFSIISKMVIGGSLSKQNQSQMLYDIDRILDYAQSIAVASGTNPVKRWTKWWRKRQAVQRIDHFLCSFIEKRRLAHSGGYFDSSQGTSILDHMISEMNSQNPGKLDMSSVQVLIDNIKALLVGGYGTTTDTLCFIFIMLSFHPNVMARIRREHSQVFSADLVKTQEILQTTPNKTTELLYTTAVIKETLRLFPAGFSARKTKPGIDTLQYKGKSYPASNQMIIPCTHAIHFDPEVFPQPSSFDPERFLEPNKVPRDAWRPFERGARACLGQELAMEELRIVLLLTVRNFDLECATVEARKMPRAPFTDLDLLMGDLAFQEMALSAKPRGGAMMKVTFAI</sequence>
<organism evidence="8 9">
    <name type="scientific">Penicillium cataractarum</name>
    <dbReference type="NCBI Taxonomy" id="2100454"/>
    <lineage>
        <taxon>Eukaryota</taxon>
        <taxon>Fungi</taxon>
        <taxon>Dikarya</taxon>
        <taxon>Ascomycota</taxon>
        <taxon>Pezizomycotina</taxon>
        <taxon>Eurotiomycetes</taxon>
        <taxon>Eurotiomycetidae</taxon>
        <taxon>Eurotiales</taxon>
        <taxon>Aspergillaceae</taxon>
        <taxon>Penicillium</taxon>
    </lineage>
</organism>
<keyword evidence="6" id="KW-0503">Monooxygenase</keyword>
<dbReference type="InterPro" id="IPR036396">
    <property type="entry name" value="Cyt_P450_sf"/>
</dbReference>
<dbReference type="InterPro" id="IPR050196">
    <property type="entry name" value="Cytochrome_P450_Monoox"/>
</dbReference>
<evidence type="ECO:0000256" key="3">
    <source>
        <dbReference type="ARBA" id="ARBA00022723"/>
    </source>
</evidence>
<evidence type="ECO:0000256" key="7">
    <source>
        <dbReference type="PIRSR" id="PIRSR602401-1"/>
    </source>
</evidence>
<dbReference type="RefSeq" id="XP_056554080.1">
    <property type="nucleotide sequence ID" value="XM_056702017.1"/>
</dbReference>
<dbReference type="GO" id="GO:0016705">
    <property type="term" value="F:oxidoreductase activity, acting on paired donors, with incorporation or reduction of molecular oxygen"/>
    <property type="evidence" value="ECO:0007669"/>
    <property type="project" value="InterPro"/>
</dbReference>
<dbReference type="GeneID" id="81441196"/>
<name>A0A9W9V562_9EURO</name>
<evidence type="ECO:0000313" key="9">
    <source>
        <dbReference type="Proteomes" id="UP001147782"/>
    </source>
</evidence>
<keyword evidence="5 7" id="KW-0408">Iron</keyword>
<reference evidence="8" key="2">
    <citation type="journal article" date="2023" name="IMA Fungus">
        <title>Comparative genomic study of the Penicillium genus elucidates a diverse pangenome and 15 lateral gene transfer events.</title>
        <authorList>
            <person name="Petersen C."/>
            <person name="Sorensen T."/>
            <person name="Nielsen M.R."/>
            <person name="Sondergaard T.E."/>
            <person name="Sorensen J.L."/>
            <person name="Fitzpatrick D.A."/>
            <person name="Frisvad J.C."/>
            <person name="Nielsen K.L."/>
        </authorList>
    </citation>
    <scope>NUCLEOTIDE SEQUENCE</scope>
    <source>
        <strain evidence="8">IBT 29864</strain>
    </source>
</reference>
<dbReference type="EMBL" id="JAPZBS010000007">
    <property type="protein sequence ID" value="KAJ5369338.1"/>
    <property type="molecule type" value="Genomic_DNA"/>
</dbReference>
<keyword evidence="2 7" id="KW-0349">Heme</keyword>
<dbReference type="GO" id="GO:0004497">
    <property type="term" value="F:monooxygenase activity"/>
    <property type="evidence" value="ECO:0007669"/>
    <property type="project" value="UniProtKB-KW"/>
</dbReference>
<dbReference type="AlphaFoldDB" id="A0A9W9V562"/>
<comment type="caution">
    <text evidence="8">The sequence shown here is derived from an EMBL/GenBank/DDBJ whole genome shotgun (WGS) entry which is preliminary data.</text>
</comment>
<comment type="cofactor">
    <cofactor evidence="7">
        <name>heme</name>
        <dbReference type="ChEBI" id="CHEBI:30413"/>
    </cofactor>
</comment>
<dbReference type="GO" id="GO:0020037">
    <property type="term" value="F:heme binding"/>
    <property type="evidence" value="ECO:0007669"/>
    <property type="project" value="InterPro"/>
</dbReference>
<evidence type="ECO:0000256" key="5">
    <source>
        <dbReference type="ARBA" id="ARBA00023004"/>
    </source>
</evidence>
<dbReference type="PANTHER" id="PTHR24291:SF50">
    <property type="entry name" value="BIFUNCTIONAL ALBAFLAVENONE MONOOXYGENASE_TERPENE SYNTHASE"/>
    <property type="match status" value="1"/>
</dbReference>
<dbReference type="GO" id="GO:0005506">
    <property type="term" value="F:iron ion binding"/>
    <property type="evidence" value="ECO:0007669"/>
    <property type="project" value="InterPro"/>
</dbReference>
<dbReference type="InterPro" id="IPR002401">
    <property type="entry name" value="Cyt_P450_E_grp-I"/>
</dbReference>
<dbReference type="PANTHER" id="PTHR24291">
    <property type="entry name" value="CYTOCHROME P450 FAMILY 4"/>
    <property type="match status" value="1"/>
</dbReference>
<reference evidence="8" key="1">
    <citation type="submission" date="2022-11" db="EMBL/GenBank/DDBJ databases">
        <authorList>
            <person name="Petersen C."/>
        </authorList>
    </citation>
    <scope>NUCLEOTIDE SEQUENCE</scope>
    <source>
        <strain evidence="8">IBT 29864</strain>
    </source>
</reference>
<gene>
    <name evidence="8" type="ORF">N7496_009098</name>
</gene>
<proteinExistence type="inferred from homology"/>
<keyword evidence="3 7" id="KW-0479">Metal-binding</keyword>
<feature type="binding site" description="axial binding residue" evidence="7">
    <location>
        <position position="455"/>
    </location>
    <ligand>
        <name>heme</name>
        <dbReference type="ChEBI" id="CHEBI:30413"/>
    </ligand>
    <ligandPart>
        <name>Fe</name>
        <dbReference type="ChEBI" id="CHEBI:18248"/>
    </ligandPart>
</feature>